<name>A0A2Z6N0U3_TRISU</name>
<dbReference type="AlphaFoldDB" id="A0A2Z6N0U3"/>
<sequence length="76" mass="8826">MNVVLKNPAGRQKKTPTPVDTAVMSVWNWLLRWNEMKLRIGIAMVRPVAHAIDVHSNDEKFEPLTDIVRFVRVLYL</sequence>
<keyword evidence="2" id="KW-1185">Reference proteome</keyword>
<organism evidence="1 2">
    <name type="scientific">Trifolium subterraneum</name>
    <name type="common">Subterranean clover</name>
    <dbReference type="NCBI Taxonomy" id="3900"/>
    <lineage>
        <taxon>Eukaryota</taxon>
        <taxon>Viridiplantae</taxon>
        <taxon>Streptophyta</taxon>
        <taxon>Embryophyta</taxon>
        <taxon>Tracheophyta</taxon>
        <taxon>Spermatophyta</taxon>
        <taxon>Magnoliopsida</taxon>
        <taxon>eudicotyledons</taxon>
        <taxon>Gunneridae</taxon>
        <taxon>Pentapetalae</taxon>
        <taxon>rosids</taxon>
        <taxon>fabids</taxon>
        <taxon>Fabales</taxon>
        <taxon>Fabaceae</taxon>
        <taxon>Papilionoideae</taxon>
        <taxon>50 kb inversion clade</taxon>
        <taxon>NPAAA clade</taxon>
        <taxon>Hologalegina</taxon>
        <taxon>IRL clade</taxon>
        <taxon>Trifolieae</taxon>
        <taxon>Trifolium</taxon>
    </lineage>
</organism>
<protein>
    <submittedName>
        <fullName evidence="1">Uncharacterized protein</fullName>
    </submittedName>
</protein>
<dbReference type="Proteomes" id="UP000242715">
    <property type="component" value="Unassembled WGS sequence"/>
</dbReference>
<accession>A0A2Z6N0U3</accession>
<evidence type="ECO:0000313" key="2">
    <source>
        <dbReference type="Proteomes" id="UP000242715"/>
    </source>
</evidence>
<proteinExistence type="predicted"/>
<dbReference type="EMBL" id="DF973301">
    <property type="protein sequence ID" value="GAU25029.1"/>
    <property type="molecule type" value="Genomic_DNA"/>
</dbReference>
<reference evidence="2" key="1">
    <citation type="journal article" date="2017" name="Front. Plant Sci.">
        <title>Climate Clever Clovers: New Paradigm to Reduce the Environmental Footprint of Ruminants by Breeding Low Methanogenic Forages Utilizing Haplotype Variation.</title>
        <authorList>
            <person name="Kaur P."/>
            <person name="Appels R."/>
            <person name="Bayer P.E."/>
            <person name="Keeble-Gagnere G."/>
            <person name="Wang J."/>
            <person name="Hirakawa H."/>
            <person name="Shirasawa K."/>
            <person name="Vercoe P."/>
            <person name="Stefanova K."/>
            <person name="Durmic Z."/>
            <person name="Nichols P."/>
            <person name="Revell C."/>
            <person name="Isobe S.N."/>
            <person name="Edwards D."/>
            <person name="Erskine W."/>
        </authorList>
    </citation>
    <scope>NUCLEOTIDE SEQUENCE [LARGE SCALE GENOMIC DNA]</scope>
    <source>
        <strain evidence="2">cv. Daliak</strain>
    </source>
</reference>
<evidence type="ECO:0000313" key="1">
    <source>
        <dbReference type="EMBL" id="GAU25029.1"/>
    </source>
</evidence>
<gene>
    <name evidence="1" type="ORF">TSUD_155030</name>
</gene>